<dbReference type="InterPro" id="IPR011990">
    <property type="entry name" value="TPR-like_helical_dom_sf"/>
</dbReference>
<dbReference type="PROSITE" id="PS50005">
    <property type="entry name" value="TPR"/>
    <property type="match status" value="1"/>
</dbReference>
<dbReference type="AlphaFoldDB" id="A0A366XVK2"/>
<dbReference type="Pfam" id="PF14559">
    <property type="entry name" value="TPR_19"/>
    <property type="match status" value="1"/>
</dbReference>
<dbReference type="SUPFAM" id="SSF48452">
    <property type="entry name" value="TPR-like"/>
    <property type="match status" value="1"/>
</dbReference>
<comment type="caution">
    <text evidence="2">The sequence shown here is derived from an EMBL/GenBank/DDBJ whole genome shotgun (WGS) entry which is preliminary data.</text>
</comment>
<reference evidence="2 3" key="1">
    <citation type="submission" date="2018-07" db="EMBL/GenBank/DDBJ databases">
        <title>Lottiidibacillus patelloidae gen. nov., sp. nov., isolated from the intestinal tract of a marine limpet and the reclassification of B. taeanensis BH030017T, B. algicola KMM 3737T and B. hwajinpoensis SW-72T as genus Lottiidibacillus.</title>
        <authorList>
            <person name="Liu R."/>
            <person name="Huang Z."/>
        </authorList>
    </citation>
    <scope>NUCLEOTIDE SEQUENCE [LARGE SCALE GENOMIC DNA]</scope>
    <source>
        <strain evidence="2 3">BH030017</strain>
    </source>
</reference>
<evidence type="ECO:0000256" key="1">
    <source>
        <dbReference type="PROSITE-ProRule" id="PRU00339"/>
    </source>
</evidence>
<dbReference type="EMBL" id="QOCW01000009">
    <property type="protein sequence ID" value="RBW69676.1"/>
    <property type="molecule type" value="Genomic_DNA"/>
</dbReference>
<dbReference type="OrthoDB" id="2841339at2"/>
<feature type="repeat" description="TPR" evidence="1">
    <location>
        <begin position="103"/>
        <end position="136"/>
    </location>
</feature>
<sequence length="348" mass="41367">MRRFQNLSEEQLLELERTWESQEAPAGMLEEEHQNEGMALYQALSKCNPNEERYKLQLVQLLLCEENELKLNDLPVQQDEKKKRYKEAKRIFQQVLKLKPDHPGVCYRLGFLYFYGENWDKAISFWQKALLITSEHHSFHLASDQKIKANAYIAKALHFKSQQSLLEAQKLFNEEKDEAVKGETILMIEELKKQVFPSYQEEEKPFQLIDSNKSKRYITLREYENLAIPEKDTAILNFVHENDVTFYTIYGEVHLNKKYAYLLQFLMISGRFVNVDEIVKRFLFLQNAQDSKALLYQMMRRLRLRLAPAVNRDGEEIIIKTTEGYKWNQEIKYIILKNKDGIDEWIHA</sequence>
<evidence type="ECO:0000313" key="2">
    <source>
        <dbReference type="EMBL" id="RBW69676.1"/>
    </source>
</evidence>
<dbReference type="SMART" id="SM00028">
    <property type="entry name" value="TPR"/>
    <property type="match status" value="1"/>
</dbReference>
<dbReference type="Gene3D" id="1.25.40.10">
    <property type="entry name" value="Tetratricopeptide repeat domain"/>
    <property type="match status" value="1"/>
</dbReference>
<dbReference type="Proteomes" id="UP000253314">
    <property type="component" value="Unassembled WGS sequence"/>
</dbReference>
<keyword evidence="3" id="KW-1185">Reference proteome</keyword>
<organism evidence="2 3">
    <name type="scientific">Bacillus taeanensis</name>
    <dbReference type="NCBI Taxonomy" id="273032"/>
    <lineage>
        <taxon>Bacteria</taxon>
        <taxon>Bacillati</taxon>
        <taxon>Bacillota</taxon>
        <taxon>Bacilli</taxon>
        <taxon>Bacillales</taxon>
        <taxon>Bacillaceae</taxon>
        <taxon>Bacillus</taxon>
    </lineage>
</organism>
<evidence type="ECO:0000313" key="3">
    <source>
        <dbReference type="Proteomes" id="UP000253314"/>
    </source>
</evidence>
<gene>
    <name evidence="2" type="ORF">DS031_10660</name>
</gene>
<keyword evidence="1" id="KW-0802">TPR repeat</keyword>
<dbReference type="RefSeq" id="WP_113806062.1">
    <property type="nucleotide sequence ID" value="NZ_QOCW01000009.1"/>
</dbReference>
<proteinExistence type="predicted"/>
<accession>A0A366XVK2</accession>
<name>A0A366XVK2_9BACI</name>
<dbReference type="InterPro" id="IPR019734">
    <property type="entry name" value="TPR_rpt"/>
</dbReference>
<protein>
    <submittedName>
        <fullName evidence="2">Uncharacterized protein</fullName>
    </submittedName>
</protein>